<evidence type="ECO:0000259" key="10">
    <source>
        <dbReference type="Pfam" id="PF01743"/>
    </source>
</evidence>
<dbReference type="InterPro" id="IPR052191">
    <property type="entry name" value="tRNA_ntf/polyA_polymerase_I"/>
</dbReference>
<keyword evidence="5 7" id="KW-0694">RNA-binding</keyword>
<dbReference type="InterPro" id="IPR002646">
    <property type="entry name" value="PolA_pol_head_dom"/>
</dbReference>
<feature type="domain" description="tRNA nucleotidyltransferase/poly(A) polymerase RNA and SrmB- binding" evidence="12">
    <location>
        <begin position="263"/>
        <end position="323"/>
    </location>
</feature>
<evidence type="ECO:0000259" key="12">
    <source>
        <dbReference type="Pfam" id="PF12627"/>
    </source>
</evidence>
<evidence type="ECO:0000256" key="2">
    <source>
        <dbReference type="ARBA" id="ARBA00022679"/>
    </source>
</evidence>
<keyword evidence="1 7" id="KW-0507">mRNA processing</keyword>
<dbReference type="GO" id="GO:1990817">
    <property type="term" value="F:poly(A) RNA polymerase activity"/>
    <property type="evidence" value="ECO:0007669"/>
    <property type="project" value="UniProtKB-UniRule"/>
</dbReference>
<organism evidence="13 14">
    <name type="scientific">Vandammella animalimorsus</name>
    <dbReference type="NCBI Taxonomy" id="2029117"/>
    <lineage>
        <taxon>Bacteria</taxon>
        <taxon>Pseudomonadati</taxon>
        <taxon>Pseudomonadota</taxon>
        <taxon>Betaproteobacteria</taxon>
        <taxon>Burkholderiales</taxon>
        <taxon>Comamonadaceae</taxon>
        <taxon>Vandammella</taxon>
    </lineage>
</organism>
<dbReference type="InterPro" id="IPR010206">
    <property type="entry name" value="PolA_pol_I"/>
</dbReference>
<dbReference type="EC" id="2.7.7.19" evidence="7"/>
<comment type="function">
    <text evidence="7">Adds poly(A) tail to the 3' end of many RNAs, which usually targets these RNAs for decay. Plays a significant role in the global control of gene expression, through influencing the rate of transcript degradation, and in the general RNA quality control.</text>
</comment>
<sequence length="578" mass="63663">MIKQFIEKLLAKRPRQRPAAQAGQAPAASARASATGAANTASAQRKTFGKRHEVPASEHGIDPSLVDRRALEVVDTLQSKGFEAYIVGGAVRDLLLGLRPKDFDVATNATPEQVKSLFRRAFIIGRRFRIVHVVFGRGREHEVIEVTTFRAYLDNQAADRISGNEKTSRQALAGVQHAVDASGRVLRDNVWGSQQEDAARRDFSINAMYYDPRSQIVVDYHHGIDDARRRTIRMIGEPEARYREDPVRMIRAIRFAAKLDALGFTLGSKTAQPIAALRPLLQDIPPSRLFDEMLKLLQTGHALASVAQLRALGLAKGIYPLLDLIVERADWPLVELALRDTDRRVAEGKPVAPSFLLACVLWDDVQRAWEREQQSGQHPSPALSHAISEVFERRVGDVSGRGKLGADIREIWTMQPRFARRSGKAPYSLVQQPRFRAGLDFLRLRGRAGEAAQDWAPWWEEFSLADDATRADMLEQERQRNQQAKQAGESGRKVKKPRQRSATAPAGEAAEAVDKSGVLPQGAQPQAQQESQEPAQPLSSSAKRRRRRKKSPGSAAASPAQAAAPGAAQPPSGSAGHA</sequence>
<evidence type="ECO:0000256" key="7">
    <source>
        <dbReference type="HAMAP-Rule" id="MF_00957"/>
    </source>
</evidence>
<keyword evidence="6 7" id="KW-0804">Transcription</keyword>
<feature type="active site" evidence="7">
    <location>
        <position position="102"/>
    </location>
</feature>
<evidence type="ECO:0000256" key="3">
    <source>
        <dbReference type="ARBA" id="ARBA00022741"/>
    </source>
</evidence>
<accession>A0A3M6RJZ3</accession>
<feature type="active site" evidence="7">
    <location>
        <position position="104"/>
    </location>
</feature>
<dbReference type="Pfam" id="PF12627">
    <property type="entry name" value="PolyA_pol_RNAbd"/>
    <property type="match status" value="1"/>
</dbReference>
<evidence type="ECO:0000256" key="4">
    <source>
        <dbReference type="ARBA" id="ARBA00022840"/>
    </source>
</evidence>
<feature type="compositionally biased region" description="Low complexity" evidence="9">
    <location>
        <begin position="519"/>
        <end position="541"/>
    </location>
</feature>
<evidence type="ECO:0000313" key="13">
    <source>
        <dbReference type="EMBL" id="RMX15208.1"/>
    </source>
</evidence>
<dbReference type="Proteomes" id="UP000275180">
    <property type="component" value="Unassembled WGS sequence"/>
</dbReference>
<dbReference type="PANTHER" id="PTHR43051:SF1">
    <property type="entry name" value="POLYNUCLEOTIDE ADENYLYLTRANSFERASE FAMILY PROTEIN"/>
    <property type="match status" value="1"/>
</dbReference>
<keyword evidence="2 7" id="KW-0808">Transferase</keyword>
<dbReference type="SUPFAM" id="SSF81891">
    <property type="entry name" value="Poly A polymerase C-terminal region-like"/>
    <property type="match status" value="1"/>
</dbReference>
<keyword evidence="4 7" id="KW-0067">ATP-binding</keyword>
<keyword evidence="3 7" id="KW-0547">Nucleotide-binding</keyword>
<evidence type="ECO:0000256" key="9">
    <source>
        <dbReference type="SAM" id="MobiDB-lite"/>
    </source>
</evidence>
<dbReference type="AlphaFoldDB" id="A0A3M6RJZ3"/>
<gene>
    <name evidence="7 13" type="primary">pcnB</name>
    <name evidence="13" type="ORF">EBQ34_07435</name>
</gene>
<dbReference type="CDD" id="cd05398">
    <property type="entry name" value="NT_ClassII-CCAase"/>
    <property type="match status" value="1"/>
</dbReference>
<dbReference type="Pfam" id="PF01743">
    <property type="entry name" value="PolyA_pol"/>
    <property type="match status" value="1"/>
</dbReference>
<name>A0A3M6RJZ3_9BURK</name>
<dbReference type="GO" id="GO:0006397">
    <property type="term" value="P:mRNA processing"/>
    <property type="evidence" value="ECO:0007669"/>
    <property type="project" value="UniProtKB-KW"/>
</dbReference>
<feature type="region of interest" description="Disordered" evidence="9">
    <location>
        <begin position="476"/>
        <end position="578"/>
    </location>
</feature>
<comment type="catalytic activity">
    <reaction evidence="7">
        <text>RNA(n) + ATP = RNA(n)-3'-adenine ribonucleotide + diphosphate</text>
        <dbReference type="Rhea" id="RHEA:11332"/>
        <dbReference type="Rhea" id="RHEA-COMP:14527"/>
        <dbReference type="Rhea" id="RHEA-COMP:17347"/>
        <dbReference type="ChEBI" id="CHEBI:30616"/>
        <dbReference type="ChEBI" id="CHEBI:33019"/>
        <dbReference type="ChEBI" id="CHEBI:140395"/>
        <dbReference type="ChEBI" id="CHEBI:173115"/>
        <dbReference type="EC" id="2.7.7.19"/>
    </reaction>
</comment>
<dbReference type="EMBL" id="RDQJ01000008">
    <property type="protein sequence ID" value="RMX15208.1"/>
    <property type="molecule type" value="Genomic_DNA"/>
</dbReference>
<feature type="compositionally biased region" description="Low complexity" evidence="9">
    <location>
        <begin position="17"/>
        <end position="45"/>
    </location>
</feature>
<protein>
    <recommendedName>
        <fullName evidence="7">Poly(A) polymerase I</fullName>
        <shortName evidence="7">PAP I</shortName>
        <ecNumber evidence="7">2.7.7.19</ecNumber>
    </recommendedName>
</protein>
<evidence type="ECO:0000256" key="8">
    <source>
        <dbReference type="RuleBase" id="RU003953"/>
    </source>
</evidence>
<dbReference type="HAMAP" id="MF_00957">
    <property type="entry name" value="PolyA_pol"/>
    <property type="match status" value="1"/>
</dbReference>
<dbReference type="Gene3D" id="3.30.460.10">
    <property type="entry name" value="Beta Polymerase, domain 2"/>
    <property type="match status" value="1"/>
</dbReference>
<feature type="compositionally biased region" description="Low complexity" evidence="9">
    <location>
        <begin position="552"/>
        <end position="578"/>
    </location>
</feature>
<proteinExistence type="inferred from homology"/>
<dbReference type="GO" id="GO:0043633">
    <property type="term" value="P:polyadenylation-dependent RNA catabolic process"/>
    <property type="evidence" value="ECO:0007669"/>
    <property type="project" value="InterPro"/>
</dbReference>
<keyword evidence="13" id="KW-0548">Nucleotidyltransferase</keyword>
<dbReference type="NCBIfam" id="TIGR01942">
    <property type="entry name" value="pcnB"/>
    <property type="match status" value="1"/>
</dbReference>
<dbReference type="InterPro" id="IPR032828">
    <property type="entry name" value="PolyA_RNA-bd"/>
</dbReference>
<dbReference type="InterPro" id="IPR043519">
    <property type="entry name" value="NT_sf"/>
</dbReference>
<feature type="compositionally biased region" description="Basic and acidic residues" evidence="9">
    <location>
        <begin position="50"/>
        <end position="61"/>
    </location>
</feature>
<evidence type="ECO:0000259" key="11">
    <source>
        <dbReference type="Pfam" id="PF12626"/>
    </source>
</evidence>
<evidence type="ECO:0000256" key="1">
    <source>
        <dbReference type="ARBA" id="ARBA00022664"/>
    </source>
</evidence>
<dbReference type="SUPFAM" id="SSF81301">
    <property type="entry name" value="Nucleotidyltransferase"/>
    <property type="match status" value="1"/>
</dbReference>
<dbReference type="Gene3D" id="1.10.3090.10">
    <property type="entry name" value="cca-adding enzyme, domain 2"/>
    <property type="match status" value="1"/>
</dbReference>
<dbReference type="Pfam" id="PF12626">
    <property type="entry name" value="PolyA_pol_arg_C"/>
    <property type="match status" value="1"/>
</dbReference>
<dbReference type="PANTHER" id="PTHR43051">
    <property type="entry name" value="POLYNUCLEOTIDE ADENYLYLTRANSFERASE FAMILY PROTEIN"/>
    <property type="match status" value="1"/>
</dbReference>
<feature type="region of interest" description="Disordered" evidence="9">
    <location>
        <begin position="13"/>
        <end position="61"/>
    </location>
</feature>
<evidence type="ECO:0000313" key="14">
    <source>
        <dbReference type="Proteomes" id="UP000275180"/>
    </source>
</evidence>
<dbReference type="GO" id="GO:0005524">
    <property type="term" value="F:ATP binding"/>
    <property type="evidence" value="ECO:0007669"/>
    <property type="project" value="UniProtKB-UniRule"/>
</dbReference>
<dbReference type="OrthoDB" id="9805698at2"/>
<evidence type="ECO:0000256" key="5">
    <source>
        <dbReference type="ARBA" id="ARBA00022884"/>
    </source>
</evidence>
<feature type="domain" description="Poly A polymerase head" evidence="10">
    <location>
        <begin position="84"/>
        <end position="233"/>
    </location>
</feature>
<feature type="domain" description="Polymerase A arginine-rich C-terminal" evidence="11">
    <location>
        <begin position="376"/>
        <end position="491"/>
    </location>
</feature>
<feature type="compositionally biased region" description="Basic residues" evidence="9">
    <location>
        <begin position="542"/>
        <end position="551"/>
    </location>
</feature>
<evidence type="ECO:0000256" key="6">
    <source>
        <dbReference type="ARBA" id="ARBA00023163"/>
    </source>
</evidence>
<reference evidence="13 14" key="1">
    <citation type="submission" date="2018-10" db="EMBL/GenBank/DDBJ databases">
        <title>Comamonadaceae CDC group NO-1 genome sequencing and assembly.</title>
        <authorList>
            <person name="Bernier A.-M."/>
            <person name="Bernard K."/>
        </authorList>
    </citation>
    <scope>NUCLEOTIDE SEQUENCE [LARGE SCALE GENOMIC DNA]</scope>
    <source>
        <strain evidence="13 14">NML180582</strain>
    </source>
</reference>
<dbReference type="InterPro" id="IPR025866">
    <property type="entry name" value="PolyA_pol_arg_C_dom"/>
</dbReference>
<dbReference type="GO" id="GO:0003723">
    <property type="term" value="F:RNA binding"/>
    <property type="evidence" value="ECO:0007669"/>
    <property type="project" value="UniProtKB-UniRule"/>
</dbReference>
<feature type="active site" evidence="7">
    <location>
        <position position="202"/>
    </location>
</feature>
<comment type="caution">
    <text evidence="13">The sequence shown here is derived from an EMBL/GenBank/DDBJ whole genome shotgun (WGS) entry which is preliminary data.</text>
</comment>
<dbReference type="RefSeq" id="WP_122244868.1">
    <property type="nucleotide sequence ID" value="NZ_RDQJ01000008.1"/>
</dbReference>
<comment type="similarity">
    <text evidence="7 8">Belongs to the tRNA nucleotidyltransferase/poly(A) polymerase family.</text>
</comment>